<dbReference type="AlphaFoldDB" id="A0AAD5HAV9"/>
<proteinExistence type="predicted"/>
<feature type="compositionally biased region" description="Polar residues" evidence="1">
    <location>
        <begin position="190"/>
        <end position="204"/>
    </location>
</feature>
<name>A0AAD5HAV9_UMBRA</name>
<accession>A0AAD5HAV9</accession>
<protein>
    <submittedName>
        <fullName evidence="3">Uncharacterized protein</fullName>
    </submittedName>
</protein>
<dbReference type="GO" id="GO:0016020">
    <property type="term" value="C:membrane"/>
    <property type="evidence" value="ECO:0007669"/>
    <property type="project" value="TreeGrafter"/>
</dbReference>
<dbReference type="RefSeq" id="XP_051441153.1">
    <property type="nucleotide sequence ID" value="XM_051591812.1"/>
</dbReference>
<dbReference type="PANTHER" id="PTHR21780:SF0">
    <property type="entry name" value="TRANSMEMBRANE PROTEIN 209"/>
    <property type="match status" value="1"/>
</dbReference>
<dbReference type="PANTHER" id="PTHR21780">
    <property type="entry name" value="TRANSMEMBRANE PROTEIN 209"/>
    <property type="match status" value="1"/>
</dbReference>
<dbReference type="InterPro" id="IPR019176">
    <property type="entry name" value="Cytochrome_B561-rel"/>
</dbReference>
<evidence type="ECO:0000313" key="3">
    <source>
        <dbReference type="EMBL" id="KAI8576149.1"/>
    </source>
</evidence>
<organism evidence="3 4">
    <name type="scientific">Umbelopsis ramanniana AG</name>
    <dbReference type="NCBI Taxonomy" id="1314678"/>
    <lineage>
        <taxon>Eukaryota</taxon>
        <taxon>Fungi</taxon>
        <taxon>Fungi incertae sedis</taxon>
        <taxon>Mucoromycota</taxon>
        <taxon>Mucoromycotina</taxon>
        <taxon>Umbelopsidomycetes</taxon>
        <taxon>Umbelopsidales</taxon>
        <taxon>Umbelopsidaceae</taxon>
        <taxon>Umbelopsis</taxon>
    </lineage>
</organism>
<dbReference type="GeneID" id="75917155"/>
<evidence type="ECO:0000256" key="1">
    <source>
        <dbReference type="SAM" id="MobiDB-lite"/>
    </source>
</evidence>
<evidence type="ECO:0000256" key="2">
    <source>
        <dbReference type="SAM" id="Phobius"/>
    </source>
</evidence>
<feature type="compositionally biased region" description="Low complexity" evidence="1">
    <location>
        <begin position="174"/>
        <end position="184"/>
    </location>
</feature>
<feature type="region of interest" description="Disordered" evidence="1">
    <location>
        <begin position="103"/>
        <end position="127"/>
    </location>
</feature>
<gene>
    <name evidence="3" type="ORF">K450DRAFT_258244</name>
</gene>
<keyword evidence="4" id="KW-1185">Reference proteome</keyword>
<evidence type="ECO:0000313" key="4">
    <source>
        <dbReference type="Proteomes" id="UP001206595"/>
    </source>
</evidence>
<keyword evidence="2" id="KW-0472">Membrane</keyword>
<dbReference type="EMBL" id="MU620961">
    <property type="protein sequence ID" value="KAI8576149.1"/>
    <property type="molecule type" value="Genomic_DNA"/>
</dbReference>
<dbReference type="Proteomes" id="UP001206595">
    <property type="component" value="Unassembled WGS sequence"/>
</dbReference>
<keyword evidence="2" id="KW-1133">Transmembrane helix</keyword>
<feature type="transmembrane region" description="Helical" evidence="2">
    <location>
        <begin position="17"/>
        <end position="36"/>
    </location>
</feature>
<feature type="region of interest" description="Disordered" evidence="1">
    <location>
        <begin position="169"/>
        <end position="204"/>
    </location>
</feature>
<comment type="caution">
    <text evidence="3">The sequence shown here is derived from an EMBL/GenBank/DDBJ whole genome shotgun (WGS) entry which is preliminary data.</text>
</comment>
<sequence length="456" mass="51874">MWPHDNFTARKEAILRYNAAALIALWFISSSSYPTIDALLNYPLIKLPRIACKFLVMYNIISVIASIFQKPQDRKELVATQTEGSETWIALNNLVSSVRRAFNSPAKPTPSPVPPVTNQTQPSPKDVYPSLHKMFPDLYPEQPPRISQASVKQVEPCLDISALRTNAAAARPVTPSSTIGSSGTPRERQLSSFMSQPTITPSQPLQASAKASIIPKVMFQSCMLNQDVQLTDENNTDTENSNKMNINEIRKEQQYKDIKIQWDKIDEVQCVEYCHQLRDWISVRMMRPLVDTMDKVNKELDANNYSHLNCYNCTLFTSTTSPSVPMPHSLYQLAQFYSNIPITNQRLDTEKYLLVPGYEQVEHRAYIIKRIKELASGWRLAGFSIVKSEQNQPNDRDIILHIFKTYLSEMHTDVTPPLVDPPMDLLRFLVAYVWATPKLHYVFKGKHPDIDGTAKA</sequence>
<reference evidence="3" key="1">
    <citation type="submission" date="2021-06" db="EMBL/GenBank/DDBJ databases">
        <authorList>
            <consortium name="DOE Joint Genome Institute"/>
            <person name="Mondo S.J."/>
            <person name="Amses K.R."/>
            <person name="Simmons D.R."/>
            <person name="Longcore J.E."/>
            <person name="Seto K."/>
            <person name="Alves G.H."/>
            <person name="Bonds A.E."/>
            <person name="Quandt C.A."/>
            <person name="Davis W.J."/>
            <person name="Chang Y."/>
            <person name="Letcher P.M."/>
            <person name="Powell M.J."/>
            <person name="Kuo A."/>
            <person name="Labutti K."/>
            <person name="Pangilinan J."/>
            <person name="Andreopoulos W."/>
            <person name="Tritt A."/>
            <person name="Riley R."/>
            <person name="Hundley H."/>
            <person name="Johnson J."/>
            <person name="Lipzen A."/>
            <person name="Barry K."/>
            <person name="Berbee M.L."/>
            <person name="Buchler N.E."/>
            <person name="Grigoriev I.V."/>
            <person name="Spatafora J.W."/>
            <person name="Stajich J.E."/>
            <person name="James T.Y."/>
        </authorList>
    </citation>
    <scope>NUCLEOTIDE SEQUENCE</scope>
    <source>
        <strain evidence="3">AG</strain>
    </source>
</reference>
<reference evidence="3" key="2">
    <citation type="journal article" date="2022" name="Proc. Natl. Acad. Sci. U.S.A.">
        <title>Diploid-dominant life cycles characterize the early evolution of Fungi.</title>
        <authorList>
            <person name="Amses K.R."/>
            <person name="Simmons D.R."/>
            <person name="Longcore J.E."/>
            <person name="Mondo S.J."/>
            <person name="Seto K."/>
            <person name="Jeronimo G.H."/>
            <person name="Bonds A.E."/>
            <person name="Quandt C.A."/>
            <person name="Davis W.J."/>
            <person name="Chang Y."/>
            <person name="Federici B.A."/>
            <person name="Kuo A."/>
            <person name="LaButti K."/>
            <person name="Pangilinan J."/>
            <person name="Andreopoulos W."/>
            <person name="Tritt A."/>
            <person name="Riley R."/>
            <person name="Hundley H."/>
            <person name="Johnson J."/>
            <person name="Lipzen A."/>
            <person name="Barry K."/>
            <person name="Lang B.F."/>
            <person name="Cuomo C.A."/>
            <person name="Buchler N.E."/>
            <person name="Grigoriev I.V."/>
            <person name="Spatafora J.W."/>
            <person name="Stajich J.E."/>
            <person name="James T.Y."/>
        </authorList>
    </citation>
    <scope>NUCLEOTIDE SEQUENCE</scope>
    <source>
        <strain evidence="3">AG</strain>
    </source>
</reference>
<dbReference type="Pfam" id="PF09786">
    <property type="entry name" value="CytochromB561_N"/>
    <property type="match status" value="1"/>
</dbReference>
<keyword evidence="2" id="KW-0812">Transmembrane</keyword>